<dbReference type="InterPro" id="IPR046831">
    <property type="entry name" value="Calmodulin_bind_N"/>
</dbReference>
<name>A0A6A1WMC7_9ROSI</name>
<gene>
    <name evidence="2" type="ORF">CJ030_MR1G014139</name>
</gene>
<evidence type="ECO:0000313" key="2">
    <source>
        <dbReference type="EMBL" id="KAB1226432.1"/>
    </source>
</evidence>
<protein>
    <recommendedName>
        <fullName evidence="1">Calmodulin binding protein-like N-terminal domain-containing protein</fullName>
    </recommendedName>
</protein>
<dbReference type="GO" id="GO:0043565">
    <property type="term" value="F:sequence-specific DNA binding"/>
    <property type="evidence" value="ECO:0007669"/>
    <property type="project" value="TreeGrafter"/>
</dbReference>
<evidence type="ECO:0000313" key="3">
    <source>
        <dbReference type="Proteomes" id="UP000516437"/>
    </source>
</evidence>
<dbReference type="GO" id="GO:0005516">
    <property type="term" value="F:calmodulin binding"/>
    <property type="evidence" value="ECO:0007669"/>
    <property type="project" value="InterPro"/>
</dbReference>
<dbReference type="InterPro" id="IPR012416">
    <property type="entry name" value="CBP60"/>
</dbReference>
<dbReference type="GO" id="GO:0003700">
    <property type="term" value="F:DNA-binding transcription factor activity"/>
    <property type="evidence" value="ECO:0007669"/>
    <property type="project" value="TreeGrafter"/>
</dbReference>
<accession>A0A6A1WMC7</accession>
<dbReference type="PANTHER" id="PTHR31713">
    <property type="entry name" value="OS02G0177800 PROTEIN"/>
    <property type="match status" value="1"/>
</dbReference>
<dbReference type="PANTHER" id="PTHR31713:SF18">
    <property type="entry name" value="OS02G0177800 PROTEIN"/>
    <property type="match status" value="1"/>
</dbReference>
<dbReference type="GO" id="GO:0080142">
    <property type="term" value="P:regulation of salicylic acid biosynthetic process"/>
    <property type="evidence" value="ECO:0007669"/>
    <property type="project" value="TreeGrafter"/>
</dbReference>
<feature type="domain" description="Calmodulin binding protein-like N-terminal" evidence="1">
    <location>
        <begin position="20"/>
        <end position="85"/>
    </location>
</feature>
<dbReference type="EMBL" id="RXIC02000019">
    <property type="protein sequence ID" value="KAB1226432.1"/>
    <property type="molecule type" value="Genomic_DNA"/>
</dbReference>
<proteinExistence type="predicted"/>
<dbReference type="GO" id="GO:0005634">
    <property type="term" value="C:nucleus"/>
    <property type="evidence" value="ECO:0007669"/>
    <property type="project" value="TreeGrafter"/>
</dbReference>
<dbReference type="AlphaFoldDB" id="A0A6A1WMC7"/>
<comment type="caution">
    <text evidence="2">The sequence shown here is derived from an EMBL/GenBank/DDBJ whole genome shotgun (WGS) entry which is preliminary data.</text>
</comment>
<dbReference type="Pfam" id="PF07887">
    <property type="entry name" value="Calmodulin_bind"/>
    <property type="match status" value="1"/>
</dbReference>
<organism evidence="2 3">
    <name type="scientific">Morella rubra</name>
    <name type="common">Chinese bayberry</name>
    <dbReference type="NCBI Taxonomy" id="262757"/>
    <lineage>
        <taxon>Eukaryota</taxon>
        <taxon>Viridiplantae</taxon>
        <taxon>Streptophyta</taxon>
        <taxon>Embryophyta</taxon>
        <taxon>Tracheophyta</taxon>
        <taxon>Spermatophyta</taxon>
        <taxon>Magnoliopsida</taxon>
        <taxon>eudicotyledons</taxon>
        <taxon>Gunneridae</taxon>
        <taxon>Pentapetalae</taxon>
        <taxon>rosids</taxon>
        <taxon>fabids</taxon>
        <taxon>Fagales</taxon>
        <taxon>Myricaceae</taxon>
        <taxon>Morella</taxon>
    </lineage>
</organism>
<reference evidence="2 3" key="1">
    <citation type="journal article" date="2019" name="Plant Biotechnol. J.">
        <title>The red bayberry genome and genetic basis of sex determination.</title>
        <authorList>
            <person name="Jia H.M."/>
            <person name="Jia H.J."/>
            <person name="Cai Q.L."/>
            <person name="Wang Y."/>
            <person name="Zhao H.B."/>
            <person name="Yang W.F."/>
            <person name="Wang G.Y."/>
            <person name="Li Y.H."/>
            <person name="Zhan D.L."/>
            <person name="Shen Y.T."/>
            <person name="Niu Q.F."/>
            <person name="Chang L."/>
            <person name="Qiu J."/>
            <person name="Zhao L."/>
            <person name="Xie H.B."/>
            <person name="Fu W.Y."/>
            <person name="Jin J."/>
            <person name="Li X.W."/>
            <person name="Jiao Y."/>
            <person name="Zhou C.C."/>
            <person name="Tu T."/>
            <person name="Chai C.Y."/>
            <person name="Gao J.L."/>
            <person name="Fan L.J."/>
            <person name="van de Weg E."/>
            <person name="Wang J.Y."/>
            <person name="Gao Z.S."/>
        </authorList>
    </citation>
    <scope>NUCLEOTIDE SEQUENCE [LARGE SCALE GENOMIC DNA]</scope>
    <source>
        <tissue evidence="2">Leaves</tissue>
    </source>
</reference>
<evidence type="ECO:0000259" key="1">
    <source>
        <dbReference type="Pfam" id="PF07887"/>
    </source>
</evidence>
<dbReference type="Proteomes" id="UP000516437">
    <property type="component" value="Chromosome 1"/>
</dbReference>
<keyword evidence="3" id="KW-1185">Reference proteome</keyword>
<dbReference type="OrthoDB" id="1604062at2759"/>
<sequence>MSSILRSSPKLIKGPDGRNLQLHFKSRLSLPLFPGGKVEGEQGVAIYIVLIDAHTGCVVTSGSESSVKLDVVVLEGDFSNEDDDN</sequence>